<sequence>MKQTFLIVAGAFTLLAGCTNPRIIKVSDHASMPLEGIAVTRPDVVIQHEKFPGPAPLPQEYTDAQSPKLIDLLDKPWLIRN</sequence>
<reference evidence="2" key="1">
    <citation type="journal article" date="2019" name="Int. J. Syst. Evol. Microbiol.">
        <title>The Global Catalogue of Microorganisms (GCM) 10K type strain sequencing project: providing services to taxonomists for standard genome sequencing and annotation.</title>
        <authorList>
            <consortium name="The Broad Institute Genomics Platform"/>
            <consortium name="The Broad Institute Genome Sequencing Center for Infectious Disease"/>
            <person name="Wu L."/>
            <person name="Ma J."/>
        </authorList>
    </citation>
    <scope>NUCLEOTIDE SEQUENCE [LARGE SCALE GENOMIC DNA]</scope>
    <source>
        <strain evidence="2">NBRC 111981</strain>
    </source>
</reference>
<dbReference type="RefSeq" id="WP_284330713.1">
    <property type="nucleotide sequence ID" value="NZ_BSOA01000003.1"/>
</dbReference>
<comment type="caution">
    <text evidence="1">The sequence shown here is derived from an EMBL/GenBank/DDBJ whole genome shotgun (WGS) entry which is preliminary data.</text>
</comment>
<evidence type="ECO:0000313" key="1">
    <source>
        <dbReference type="EMBL" id="GLQ87288.1"/>
    </source>
</evidence>
<dbReference type="Proteomes" id="UP001156627">
    <property type="component" value="Unassembled WGS sequence"/>
</dbReference>
<organism evidence="1 2">
    <name type="scientific">Dyella flagellata</name>
    <dbReference type="NCBI Taxonomy" id="1867833"/>
    <lineage>
        <taxon>Bacteria</taxon>
        <taxon>Pseudomonadati</taxon>
        <taxon>Pseudomonadota</taxon>
        <taxon>Gammaproteobacteria</taxon>
        <taxon>Lysobacterales</taxon>
        <taxon>Rhodanobacteraceae</taxon>
        <taxon>Dyella</taxon>
    </lineage>
</organism>
<gene>
    <name evidence="1" type="ORF">GCM10007898_08540</name>
</gene>
<evidence type="ECO:0008006" key="3">
    <source>
        <dbReference type="Google" id="ProtNLM"/>
    </source>
</evidence>
<protein>
    <recommendedName>
        <fullName evidence="3">Lipoprotein</fullName>
    </recommendedName>
</protein>
<keyword evidence="2" id="KW-1185">Reference proteome</keyword>
<dbReference type="PROSITE" id="PS51257">
    <property type="entry name" value="PROKAR_LIPOPROTEIN"/>
    <property type="match status" value="1"/>
</dbReference>
<proteinExistence type="predicted"/>
<accession>A0ABQ5X6T7</accession>
<name>A0ABQ5X6T7_9GAMM</name>
<evidence type="ECO:0000313" key="2">
    <source>
        <dbReference type="Proteomes" id="UP001156627"/>
    </source>
</evidence>
<dbReference type="EMBL" id="BSOA01000003">
    <property type="protein sequence ID" value="GLQ87288.1"/>
    <property type="molecule type" value="Genomic_DNA"/>
</dbReference>